<feature type="domain" description="Laminin G" evidence="7">
    <location>
        <begin position="843"/>
        <end position="985"/>
    </location>
</feature>
<protein>
    <submittedName>
        <fullName evidence="9">Laminin subunit alpha-1-like protein</fullName>
    </submittedName>
</protein>
<feature type="domain" description="Laminin IV type A" evidence="8">
    <location>
        <begin position="134"/>
        <end position="334"/>
    </location>
</feature>
<accession>A0AAD3NK14</accession>
<name>A0AAD3NK14_LATJO</name>
<dbReference type="Pfam" id="PF00052">
    <property type="entry name" value="Laminin_B"/>
    <property type="match status" value="1"/>
</dbReference>
<keyword evidence="6" id="KW-0175">Coiled coil</keyword>
<dbReference type="InterPro" id="IPR010307">
    <property type="entry name" value="Laminin_dom_II"/>
</dbReference>
<dbReference type="PROSITE" id="PS51115">
    <property type="entry name" value="LAMININ_IVA"/>
    <property type="match status" value="1"/>
</dbReference>
<dbReference type="CDD" id="cd00055">
    <property type="entry name" value="EGF_Lam"/>
    <property type="match status" value="1"/>
</dbReference>
<dbReference type="InterPro" id="IPR001791">
    <property type="entry name" value="Laminin_G"/>
</dbReference>
<dbReference type="CDD" id="cd00110">
    <property type="entry name" value="LamG"/>
    <property type="match status" value="1"/>
</dbReference>
<dbReference type="Gene3D" id="2.60.120.200">
    <property type="match status" value="1"/>
</dbReference>
<evidence type="ECO:0000259" key="8">
    <source>
        <dbReference type="PROSITE" id="PS51115"/>
    </source>
</evidence>
<feature type="non-terminal residue" evidence="9">
    <location>
        <position position="985"/>
    </location>
</feature>
<keyword evidence="2" id="KW-0677">Repeat</keyword>
<evidence type="ECO:0000256" key="4">
    <source>
        <dbReference type="ARBA" id="ARBA00023180"/>
    </source>
</evidence>
<dbReference type="SMART" id="SM00281">
    <property type="entry name" value="LamB"/>
    <property type="match status" value="1"/>
</dbReference>
<evidence type="ECO:0000256" key="5">
    <source>
        <dbReference type="PROSITE-ProRule" id="PRU00122"/>
    </source>
</evidence>
<dbReference type="PROSITE" id="PS50025">
    <property type="entry name" value="LAM_G_DOMAIN"/>
    <property type="match status" value="1"/>
</dbReference>
<comment type="caution">
    <text evidence="9">The sequence shown here is derived from an EMBL/GenBank/DDBJ whole genome shotgun (WGS) entry which is preliminary data.</text>
</comment>
<dbReference type="InterPro" id="IPR002049">
    <property type="entry name" value="LE_dom"/>
</dbReference>
<evidence type="ECO:0000256" key="1">
    <source>
        <dbReference type="ARBA" id="ARBA00022729"/>
    </source>
</evidence>
<dbReference type="Pfam" id="PF00054">
    <property type="entry name" value="Laminin_G_1"/>
    <property type="match status" value="1"/>
</dbReference>
<dbReference type="Proteomes" id="UP001279410">
    <property type="component" value="Unassembled WGS sequence"/>
</dbReference>
<feature type="non-terminal residue" evidence="9">
    <location>
        <position position="1"/>
    </location>
</feature>
<organism evidence="9 10">
    <name type="scientific">Lates japonicus</name>
    <name type="common">Japanese lates</name>
    <dbReference type="NCBI Taxonomy" id="270547"/>
    <lineage>
        <taxon>Eukaryota</taxon>
        <taxon>Metazoa</taxon>
        <taxon>Chordata</taxon>
        <taxon>Craniata</taxon>
        <taxon>Vertebrata</taxon>
        <taxon>Euteleostomi</taxon>
        <taxon>Actinopterygii</taxon>
        <taxon>Neopterygii</taxon>
        <taxon>Teleostei</taxon>
        <taxon>Neoteleostei</taxon>
        <taxon>Acanthomorphata</taxon>
        <taxon>Carangaria</taxon>
        <taxon>Carangaria incertae sedis</taxon>
        <taxon>Centropomidae</taxon>
        <taxon>Lates</taxon>
    </lineage>
</organism>
<dbReference type="SUPFAM" id="SSF49899">
    <property type="entry name" value="Concanavalin A-like lectins/glucanases"/>
    <property type="match status" value="1"/>
</dbReference>
<keyword evidence="3" id="KW-1015">Disulfide bond</keyword>
<feature type="coiled-coil region" evidence="6">
    <location>
        <begin position="745"/>
        <end position="838"/>
    </location>
</feature>
<dbReference type="AlphaFoldDB" id="A0AAD3NK14"/>
<proteinExistence type="predicted"/>
<dbReference type="EMBL" id="BRZM01001068">
    <property type="protein sequence ID" value="GLD72486.1"/>
    <property type="molecule type" value="Genomic_DNA"/>
</dbReference>
<evidence type="ECO:0000256" key="3">
    <source>
        <dbReference type="ARBA" id="ARBA00023157"/>
    </source>
</evidence>
<keyword evidence="4" id="KW-0325">Glycoprotein</keyword>
<gene>
    <name evidence="9" type="ORF">AKAME5_002381100</name>
</gene>
<evidence type="ECO:0000313" key="9">
    <source>
        <dbReference type="EMBL" id="GLD72486.1"/>
    </source>
</evidence>
<evidence type="ECO:0000259" key="7">
    <source>
        <dbReference type="PROSITE" id="PS50025"/>
    </source>
</evidence>
<dbReference type="GO" id="GO:0007155">
    <property type="term" value="P:cell adhesion"/>
    <property type="evidence" value="ECO:0007669"/>
    <property type="project" value="InterPro"/>
</dbReference>
<dbReference type="Pfam" id="PF06009">
    <property type="entry name" value="Laminin_II"/>
    <property type="match status" value="1"/>
</dbReference>
<dbReference type="InterPro" id="IPR013320">
    <property type="entry name" value="ConA-like_dom_sf"/>
</dbReference>
<sequence length="985" mass="107468">ACLPGFYRVGGVLFGGNCMQCECNDHATECDVNGVCLPLGCRVDWAAGHVAAASQDLCLSHVTRMDGVSVWRVWAETSALANVGYFMVSGGNAVCVGHHAKHAQCAAATWQELKRSSATQRWECATVDTAESVCARLPITLLSVAGATQPAGGHPELLPTGWLSTLLDTRQLNTSRLTGPLYWRLPPQFEGKQLLSYGGLLSYIITFYAEDGLGLSNQEPQVLMRGGTLKKLVIYTDMVAPSNGVRTQHDIRMTEHKWERASNSVSRRQSHDFHSQISNITMETVVEVELEEGSEVSRGVARLIESCICPPGHAGLSCQECAPGLPALHQWAEMGAAAPGTVGIPGPISVTVYYSPSLYGTTGPTVLRERFGDFRLHRLSGVILQVFYIGLIRVNSLTGPWRPAMYLQPVGPSTHCVTIDGTVMCRGQCQSKGLSEGAIHPVGGESCQSLLHLLQVDFLSTCAVVDNRLRLVSTFSNVGMETLRSARTHLNDATQRNAQTHILLDNTHTLLYQYQSLHLNLSADRLSVDTLMEESQLLLDDTVSLTEELTNSTTQVEVLGSQLDQWRPLLRKQVDGLVIGLKMTDALENVYRAESHAHLLQSHAHSLHSSLSSVCNTSQNGSRLAQLDSDITERVDSAQQAALIAHISASLALNMSVQSKQPLSEEGGAKLNSSSAVLDDSRRIRETAEDLQLHVSMATSRLGVVRESIWNSTLLLHQPIRELQSVTNGSPASLPQAQLQAAAVHSSLQAALQRLQRLRDQLQDSSSVVENTNNTVRETNELLTHTQTAANEAQRKLEEAEHRTEHLMERIKPLSMLGETLSRNLSDIRELIDQARRQAASIKVAVQADRNCVRSYRPQIQSSNFNTLSLILKTSSPENLLFYLGSTTTVDYLAVEMHDGKVSLLWDVGSGSSRLEFPGLDITNNRWTRINATRFGARVSLSVHPLDSESAPLPAVTAMSPGSSRVLDVNRNTVIHIGGLGPHTQ</sequence>
<reference evidence="9" key="1">
    <citation type="submission" date="2022-08" db="EMBL/GenBank/DDBJ databases">
        <title>Genome sequencing of akame (Lates japonicus).</title>
        <authorList>
            <person name="Hashiguchi Y."/>
            <person name="Takahashi H."/>
        </authorList>
    </citation>
    <scope>NUCLEOTIDE SEQUENCE</scope>
    <source>
        <strain evidence="9">Kochi</strain>
    </source>
</reference>
<keyword evidence="10" id="KW-1185">Reference proteome</keyword>
<dbReference type="SMART" id="SM00282">
    <property type="entry name" value="LamG"/>
    <property type="match status" value="1"/>
</dbReference>
<keyword evidence="1" id="KW-0732">Signal</keyword>
<evidence type="ECO:0000256" key="2">
    <source>
        <dbReference type="ARBA" id="ARBA00022737"/>
    </source>
</evidence>
<evidence type="ECO:0000256" key="6">
    <source>
        <dbReference type="SAM" id="Coils"/>
    </source>
</evidence>
<evidence type="ECO:0000313" key="10">
    <source>
        <dbReference type="Proteomes" id="UP001279410"/>
    </source>
</evidence>
<comment type="caution">
    <text evidence="5">Lacks conserved residue(s) required for the propagation of feature annotation.</text>
</comment>
<dbReference type="InterPro" id="IPR000034">
    <property type="entry name" value="Laminin_IV"/>
</dbReference>